<proteinExistence type="predicted"/>
<dbReference type="Proteomes" id="UP001498771">
    <property type="component" value="Unassembled WGS sequence"/>
</dbReference>
<gene>
    <name evidence="2" type="ORF">BZA70DRAFT_158966</name>
</gene>
<organism evidence="2 3">
    <name type="scientific">Myxozyma melibiosi</name>
    <dbReference type="NCBI Taxonomy" id="54550"/>
    <lineage>
        <taxon>Eukaryota</taxon>
        <taxon>Fungi</taxon>
        <taxon>Dikarya</taxon>
        <taxon>Ascomycota</taxon>
        <taxon>Saccharomycotina</taxon>
        <taxon>Lipomycetes</taxon>
        <taxon>Lipomycetales</taxon>
        <taxon>Lipomycetaceae</taxon>
        <taxon>Myxozyma</taxon>
    </lineage>
</organism>
<comment type="caution">
    <text evidence="2">The sequence shown here is derived from an EMBL/GenBank/DDBJ whole genome shotgun (WGS) entry which is preliminary data.</text>
</comment>
<reference evidence="2 3" key="1">
    <citation type="submission" date="2024-03" db="EMBL/GenBank/DDBJ databases">
        <title>Genome-scale model development and genomic sequencing of the oleaginous clade Lipomyces.</title>
        <authorList>
            <consortium name="Lawrence Berkeley National Laboratory"/>
            <person name="Czajka J.J."/>
            <person name="Han Y."/>
            <person name="Kim J."/>
            <person name="Mondo S.J."/>
            <person name="Hofstad B.A."/>
            <person name="Robles A."/>
            <person name="Haridas S."/>
            <person name="Riley R."/>
            <person name="LaButti K."/>
            <person name="Pangilinan J."/>
            <person name="Andreopoulos W."/>
            <person name="Lipzen A."/>
            <person name="Yan J."/>
            <person name="Wang M."/>
            <person name="Ng V."/>
            <person name="Grigoriev I.V."/>
            <person name="Spatafora J.W."/>
            <person name="Magnuson J.K."/>
            <person name="Baker S.E."/>
            <person name="Pomraning K.R."/>
        </authorList>
    </citation>
    <scope>NUCLEOTIDE SEQUENCE [LARGE SCALE GENOMIC DNA]</scope>
    <source>
        <strain evidence="2 3">Phaff 52-87</strain>
    </source>
</reference>
<evidence type="ECO:0000313" key="2">
    <source>
        <dbReference type="EMBL" id="KAK7205451.1"/>
    </source>
</evidence>
<feature type="region of interest" description="Disordered" evidence="1">
    <location>
        <begin position="19"/>
        <end position="42"/>
    </location>
</feature>
<dbReference type="GeneID" id="90035279"/>
<keyword evidence="3" id="KW-1185">Reference proteome</keyword>
<feature type="compositionally biased region" description="Acidic residues" evidence="1">
    <location>
        <begin position="280"/>
        <end position="290"/>
    </location>
</feature>
<protein>
    <recommendedName>
        <fullName evidence="4">Cyclin N-terminal domain-containing protein</fullName>
    </recommendedName>
</protein>
<dbReference type="RefSeq" id="XP_064768484.1">
    <property type="nucleotide sequence ID" value="XM_064909767.1"/>
</dbReference>
<evidence type="ECO:0000256" key="1">
    <source>
        <dbReference type="SAM" id="MobiDB-lite"/>
    </source>
</evidence>
<dbReference type="EMBL" id="JBBJBU010000005">
    <property type="protein sequence ID" value="KAK7205451.1"/>
    <property type="molecule type" value="Genomic_DNA"/>
</dbReference>
<sequence length="347" mass="36267">MPSDCCGLRRSSSRTLNCRSSSANRAAKPSTNFSRPRSAGATGLPKLQPADILEGCAMHLAAIFCDRTGLSHSHISTVLRSANLSLTVIAGSACLLPRLNQKFYARLRKSLGCSRSRAGYISLLAALDIASKFLDDDAARIPSFSATLRASAELGDDCSSCDEDGDATESAFVSPRDLADAQVMMLFSLGFDLHTLLTSAAVERTIGEFEGCAKLLSFIRPSAAPATAAAAAVVALESVAQDGKGPAYGSAVLNAPYAIDEEEEDIIYTHYIDGYSSEEDYDEFDEEDSADLTSECDSASTSGSPKVGSSNETGSGSGSVCKEPSSIQRKRLWSAAASPPAASAVAA</sequence>
<feature type="region of interest" description="Disordered" evidence="1">
    <location>
        <begin position="280"/>
        <end position="326"/>
    </location>
</feature>
<evidence type="ECO:0000313" key="3">
    <source>
        <dbReference type="Proteomes" id="UP001498771"/>
    </source>
</evidence>
<evidence type="ECO:0008006" key="4">
    <source>
        <dbReference type="Google" id="ProtNLM"/>
    </source>
</evidence>
<name>A0ABR1F6I5_9ASCO</name>
<accession>A0ABR1F6I5</accession>
<feature type="compositionally biased region" description="Polar residues" evidence="1">
    <location>
        <begin position="291"/>
        <end position="304"/>
    </location>
</feature>